<gene>
    <name evidence="2" type="ORF">MNOR_LOCUS41575</name>
</gene>
<dbReference type="EMBL" id="CAXKWB010158893">
    <property type="protein sequence ID" value="CAL4249579.1"/>
    <property type="molecule type" value="Genomic_DNA"/>
</dbReference>
<comment type="caution">
    <text evidence="2">The sequence shown here is derived from an EMBL/GenBank/DDBJ whole genome shotgun (WGS) entry which is preliminary data.</text>
</comment>
<feature type="transmembrane region" description="Helical" evidence="1">
    <location>
        <begin position="106"/>
        <end position="126"/>
    </location>
</feature>
<evidence type="ECO:0000256" key="1">
    <source>
        <dbReference type="SAM" id="Phobius"/>
    </source>
</evidence>
<accession>A0AAV2SZF7</accession>
<evidence type="ECO:0000313" key="3">
    <source>
        <dbReference type="Proteomes" id="UP001497623"/>
    </source>
</evidence>
<feature type="transmembrane region" description="Helical" evidence="1">
    <location>
        <begin position="73"/>
        <end position="94"/>
    </location>
</feature>
<sequence length="141" mass="16520">IFGEEHFSGRVFSFSGGMHFSGGAFFWECFFFLEADSFLEEDMVLETLFILLNFSQFYYNVSSMISYHYLEELIFLGGCVSGYCMFIVNMGSGFPFLQDLQDTTGLWHFWDLLVPLYQAIFFNLLYMMPHVIKSHDCKIFD</sequence>
<evidence type="ECO:0000313" key="2">
    <source>
        <dbReference type="EMBL" id="CAL4249579.1"/>
    </source>
</evidence>
<keyword evidence="1" id="KW-0472">Membrane</keyword>
<feature type="transmembrane region" description="Helical" evidence="1">
    <location>
        <begin position="43"/>
        <end position="61"/>
    </location>
</feature>
<dbReference type="AlphaFoldDB" id="A0AAV2SZF7"/>
<keyword evidence="1" id="KW-1133">Transmembrane helix</keyword>
<organism evidence="2 3">
    <name type="scientific">Meganyctiphanes norvegica</name>
    <name type="common">Northern krill</name>
    <name type="synonym">Thysanopoda norvegica</name>
    <dbReference type="NCBI Taxonomy" id="48144"/>
    <lineage>
        <taxon>Eukaryota</taxon>
        <taxon>Metazoa</taxon>
        <taxon>Ecdysozoa</taxon>
        <taxon>Arthropoda</taxon>
        <taxon>Crustacea</taxon>
        <taxon>Multicrustacea</taxon>
        <taxon>Malacostraca</taxon>
        <taxon>Eumalacostraca</taxon>
        <taxon>Eucarida</taxon>
        <taxon>Euphausiacea</taxon>
        <taxon>Euphausiidae</taxon>
        <taxon>Meganyctiphanes</taxon>
    </lineage>
</organism>
<protein>
    <submittedName>
        <fullName evidence="2">Uncharacterized protein</fullName>
    </submittedName>
</protein>
<dbReference type="Proteomes" id="UP001497623">
    <property type="component" value="Unassembled WGS sequence"/>
</dbReference>
<name>A0AAV2SZF7_MEGNR</name>
<keyword evidence="3" id="KW-1185">Reference proteome</keyword>
<reference evidence="2 3" key="1">
    <citation type="submission" date="2024-05" db="EMBL/GenBank/DDBJ databases">
        <authorList>
            <person name="Wallberg A."/>
        </authorList>
    </citation>
    <scope>NUCLEOTIDE SEQUENCE [LARGE SCALE GENOMIC DNA]</scope>
</reference>
<proteinExistence type="predicted"/>
<keyword evidence="1" id="KW-0812">Transmembrane</keyword>
<feature type="non-terminal residue" evidence="2">
    <location>
        <position position="1"/>
    </location>
</feature>